<dbReference type="EMBL" id="JAUDDZ010000015">
    <property type="protein sequence ID" value="MDM8275651.1"/>
    <property type="molecule type" value="Genomic_DNA"/>
</dbReference>
<name>A0ABT7VAX4_9ACTN</name>
<reference evidence="2 3" key="2">
    <citation type="submission" date="2023-06" db="EMBL/GenBank/DDBJ databases">
        <authorList>
            <person name="Zeman M."/>
            <person name="Kubasova T."/>
            <person name="Jahodarova E."/>
            <person name="Nykrynova M."/>
            <person name="Rychlik I."/>
        </authorList>
    </citation>
    <scope>NUCLEOTIDE SEQUENCE [LARGE SCALE GENOMIC DNA]</scope>
    <source>
        <strain evidence="2 3">154_Feed</strain>
    </source>
</reference>
<comment type="caution">
    <text evidence="2">The sequence shown here is derived from an EMBL/GenBank/DDBJ whole genome shotgun (WGS) entry which is preliminary data.</text>
</comment>
<dbReference type="InterPro" id="IPR027795">
    <property type="entry name" value="CASTOR_ACT_dom"/>
</dbReference>
<dbReference type="Proteomes" id="UP001529421">
    <property type="component" value="Unassembled WGS sequence"/>
</dbReference>
<dbReference type="CDD" id="cd04868">
    <property type="entry name" value="ACT_AK-like"/>
    <property type="match status" value="1"/>
</dbReference>
<evidence type="ECO:0000313" key="2">
    <source>
        <dbReference type="EMBL" id="MDM8275651.1"/>
    </source>
</evidence>
<dbReference type="Gene3D" id="3.30.2130.10">
    <property type="entry name" value="VC0802-like"/>
    <property type="match status" value="1"/>
</dbReference>
<proteinExistence type="predicted"/>
<dbReference type="InterPro" id="IPR045865">
    <property type="entry name" value="ACT-like_dom_sf"/>
</dbReference>
<dbReference type="SUPFAM" id="SSF55021">
    <property type="entry name" value="ACT-like"/>
    <property type="match status" value="2"/>
</dbReference>
<accession>A0ABT7VAX4</accession>
<reference evidence="3" key="1">
    <citation type="submission" date="2023-06" db="EMBL/GenBank/DDBJ databases">
        <title>Identification and characterization of horizontal gene transfer across gut microbiota members of farm animals based on homology search.</title>
        <authorList>
            <person name="Zeman M."/>
            <person name="Kubasova T."/>
            <person name="Jahodarova E."/>
            <person name="Nykrynova M."/>
            <person name="Rychlik I."/>
        </authorList>
    </citation>
    <scope>NUCLEOTIDE SEQUENCE [LARGE SCALE GENOMIC DNA]</scope>
    <source>
        <strain evidence="3">154_Feed</strain>
    </source>
</reference>
<gene>
    <name evidence="2" type="ORF">QUW28_09140</name>
</gene>
<sequence>MELKKLDQDFSVCKVEDYSLVDLGAEYCFIGKTDEEDSLVCATGDVPSNVVERDDGWKGFRIQGVLDFSLIGILTGIAEILAENGISIFAISTYNTDYVLMKKESYQKALDILGRTGYEIVE</sequence>
<dbReference type="Pfam" id="PF13840">
    <property type="entry name" value="ACT_7"/>
    <property type="match status" value="1"/>
</dbReference>
<dbReference type="RefSeq" id="WP_289545841.1">
    <property type="nucleotide sequence ID" value="NZ_JAUDDZ010000015.1"/>
</dbReference>
<keyword evidence="3" id="KW-1185">Reference proteome</keyword>
<dbReference type="PIRSF" id="PIRSF008459">
    <property type="entry name" value="UCP008459"/>
    <property type="match status" value="1"/>
</dbReference>
<feature type="domain" description="CASTOR ACT" evidence="1">
    <location>
        <begin position="53"/>
        <end position="113"/>
    </location>
</feature>
<evidence type="ECO:0000259" key="1">
    <source>
        <dbReference type="Pfam" id="PF13840"/>
    </source>
</evidence>
<organism evidence="2 3">
    <name type="scientific">Enorma phocaeensis</name>
    <dbReference type="NCBI Taxonomy" id="1871019"/>
    <lineage>
        <taxon>Bacteria</taxon>
        <taxon>Bacillati</taxon>
        <taxon>Actinomycetota</taxon>
        <taxon>Coriobacteriia</taxon>
        <taxon>Coriobacteriales</taxon>
        <taxon>Coriobacteriaceae</taxon>
        <taxon>Enorma</taxon>
    </lineage>
</organism>
<evidence type="ECO:0000313" key="3">
    <source>
        <dbReference type="Proteomes" id="UP001529421"/>
    </source>
</evidence>
<dbReference type="InterPro" id="IPR016540">
    <property type="entry name" value="UCP008459"/>
</dbReference>
<protein>
    <submittedName>
        <fullName evidence="2">ACT domain-containing protein</fullName>
    </submittedName>
</protein>